<name>A0A8H2ZQM6_9HELO</name>
<dbReference type="EMBL" id="CAJHIA010000023">
    <property type="protein sequence ID" value="CAD6446941.1"/>
    <property type="molecule type" value="Genomic_DNA"/>
</dbReference>
<gene>
    <name evidence="2" type="ORF">SCLTRI_LOCUS6733</name>
</gene>
<evidence type="ECO:0000256" key="1">
    <source>
        <dbReference type="SAM" id="SignalP"/>
    </source>
</evidence>
<dbReference type="AlphaFoldDB" id="A0A8H2ZQM6"/>
<feature type="chain" id="PRO_5034516959" evidence="1">
    <location>
        <begin position="19"/>
        <end position="176"/>
    </location>
</feature>
<evidence type="ECO:0000313" key="2">
    <source>
        <dbReference type="EMBL" id="CAD6446941.1"/>
    </source>
</evidence>
<comment type="caution">
    <text evidence="2">The sequence shown here is derived from an EMBL/GenBank/DDBJ whole genome shotgun (WGS) entry which is preliminary data.</text>
</comment>
<dbReference type="Proteomes" id="UP000624404">
    <property type="component" value="Unassembled WGS sequence"/>
</dbReference>
<sequence length="176" mass="19803">MHLRLLIVCLAMFRKVVAVPVTSPLTFGRPQCYEDSSKVLKPDMTCDQLKENTCFYSVRTLRDPESATTTITDWNCVSYGSDHFVFNRTKGLFGSDAVPVEVKGRVWLVSNFIRLDAPQSVISISGWYTGPCRFPLLKCQGKKYPVYLEEDIGDTVLGAIGINGPDNYFYQIEIPC</sequence>
<keyword evidence="1" id="KW-0732">Signal</keyword>
<proteinExistence type="predicted"/>
<organism evidence="2 3">
    <name type="scientific">Sclerotinia trifoliorum</name>
    <dbReference type="NCBI Taxonomy" id="28548"/>
    <lineage>
        <taxon>Eukaryota</taxon>
        <taxon>Fungi</taxon>
        <taxon>Dikarya</taxon>
        <taxon>Ascomycota</taxon>
        <taxon>Pezizomycotina</taxon>
        <taxon>Leotiomycetes</taxon>
        <taxon>Helotiales</taxon>
        <taxon>Sclerotiniaceae</taxon>
        <taxon>Sclerotinia</taxon>
    </lineage>
</organism>
<feature type="signal peptide" evidence="1">
    <location>
        <begin position="1"/>
        <end position="18"/>
    </location>
</feature>
<keyword evidence="3" id="KW-1185">Reference proteome</keyword>
<accession>A0A8H2ZQM6</accession>
<evidence type="ECO:0000313" key="3">
    <source>
        <dbReference type="Proteomes" id="UP000624404"/>
    </source>
</evidence>
<reference evidence="2" key="1">
    <citation type="submission" date="2020-10" db="EMBL/GenBank/DDBJ databases">
        <authorList>
            <person name="Kusch S."/>
        </authorList>
    </citation>
    <scope>NUCLEOTIDE SEQUENCE</scope>
    <source>
        <strain evidence="2">SwB9</strain>
    </source>
</reference>
<protein>
    <submittedName>
        <fullName evidence="2">Fc88e1fe-7758-4bec-acbb-b92b965462bb</fullName>
    </submittedName>
</protein>
<dbReference type="OrthoDB" id="3489474at2759"/>